<dbReference type="STRING" id="554065.E1ZAW9"/>
<dbReference type="InterPro" id="IPR000668">
    <property type="entry name" value="Peptidase_C1A_C"/>
</dbReference>
<evidence type="ECO:0000256" key="3">
    <source>
        <dbReference type="SAM" id="MobiDB-lite"/>
    </source>
</evidence>
<dbReference type="PRINTS" id="PR00705">
    <property type="entry name" value="PAPAIN"/>
</dbReference>
<feature type="chain" id="PRO_5003156017" description="ShKT domain-containing protein" evidence="4">
    <location>
        <begin position="23"/>
        <end position="791"/>
    </location>
</feature>
<gene>
    <name evidence="6" type="ORF">CHLNCDRAFT_143437</name>
</gene>
<dbReference type="Gene3D" id="3.90.70.10">
    <property type="entry name" value="Cysteine proteinases"/>
    <property type="match status" value="1"/>
</dbReference>
<dbReference type="SMART" id="SM00848">
    <property type="entry name" value="Inhibitor_I29"/>
    <property type="match status" value="1"/>
</dbReference>
<accession>E1ZAW9</accession>
<dbReference type="PROSITE" id="PS00139">
    <property type="entry name" value="THIOL_PROTEASE_CYS"/>
    <property type="match status" value="1"/>
</dbReference>
<evidence type="ECO:0000313" key="7">
    <source>
        <dbReference type="Proteomes" id="UP000008141"/>
    </source>
</evidence>
<feature type="region of interest" description="Disordered" evidence="3">
    <location>
        <begin position="33"/>
        <end position="77"/>
    </location>
</feature>
<dbReference type="InterPro" id="IPR013201">
    <property type="entry name" value="Prot_inhib_I29"/>
</dbReference>
<dbReference type="InterPro" id="IPR039417">
    <property type="entry name" value="Peptidase_C1A_papain-like"/>
</dbReference>
<proteinExistence type="inferred from homology"/>
<dbReference type="AlphaFoldDB" id="E1ZAW9"/>
<evidence type="ECO:0000256" key="2">
    <source>
        <dbReference type="ARBA" id="ARBA00023157"/>
    </source>
</evidence>
<dbReference type="SMART" id="SM00254">
    <property type="entry name" value="ShKT"/>
    <property type="match status" value="3"/>
</dbReference>
<dbReference type="RefSeq" id="XP_005849023.1">
    <property type="nucleotide sequence ID" value="XM_005848961.1"/>
</dbReference>
<feature type="signal peptide" evidence="4">
    <location>
        <begin position="1"/>
        <end position="22"/>
    </location>
</feature>
<feature type="region of interest" description="Disordered" evidence="3">
    <location>
        <begin position="93"/>
        <end position="121"/>
    </location>
</feature>
<dbReference type="OrthoDB" id="524544at2759"/>
<dbReference type="InParanoid" id="E1ZAW9"/>
<dbReference type="PROSITE" id="PS51670">
    <property type="entry name" value="SHKT"/>
    <property type="match status" value="2"/>
</dbReference>
<dbReference type="EMBL" id="GL433840">
    <property type="protein sequence ID" value="EFN56921.1"/>
    <property type="molecule type" value="Genomic_DNA"/>
</dbReference>
<protein>
    <recommendedName>
        <fullName evidence="5">ShKT domain-containing protein</fullName>
    </recommendedName>
</protein>
<dbReference type="Pfam" id="PF08246">
    <property type="entry name" value="Inhibitor_I29"/>
    <property type="match status" value="1"/>
</dbReference>
<dbReference type="GO" id="GO:0008234">
    <property type="term" value="F:cysteine-type peptidase activity"/>
    <property type="evidence" value="ECO:0007669"/>
    <property type="project" value="InterPro"/>
</dbReference>
<dbReference type="KEGG" id="cvr:CHLNCDRAFT_143437"/>
<dbReference type="InterPro" id="IPR025660">
    <property type="entry name" value="Pept_his_AS"/>
</dbReference>
<organism evidence="7">
    <name type="scientific">Chlorella variabilis</name>
    <name type="common">Green alga</name>
    <dbReference type="NCBI Taxonomy" id="554065"/>
    <lineage>
        <taxon>Eukaryota</taxon>
        <taxon>Viridiplantae</taxon>
        <taxon>Chlorophyta</taxon>
        <taxon>core chlorophytes</taxon>
        <taxon>Trebouxiophyceae</taxon>
        <taxon>Chlorellales</taxon>
        <taxon>Chlorellaceae</taxon>
        <taxon>Chlorella clade</taxon>
        <taxon>Chlorella</taxon>
    </lineage>
</organism>
<dbReference type="SUPFAM" id="SSF69593">
    <property type="entry name" value="Glycerol-3-phosphate (1)-acyltransferase"/>
    <property type="match status" value="1"/>
</dbReference>
<dbReference type="Gene3D" id="3.40.1130.10">
    <property type="entry name" value="Glycerol-3-phosphate (1)-acyltransferase"/>
    <property type="match status" value="1"/>
</dbReference>
<evidence type="ECO:0000256" key="4">
    <source>
        <dbReference type="SAM" id="SignalP"/>
    </source>
</evidence>
<keyword evidence="2" id="KW-1015">Disulfide bond</keyword>
<sequence length="791" mass="84428">MCRLTVVAALCVVAALSAPAACLPGYSVANGSARESIHDGPARAARRRARQAAHGARSAAGRSLMEGEPTPPPPLTDEERLLAKLSALRRRLSSHGTAAAGTRRRMQGVAPRPLVKPPKPAQDGVVTAAAAAAKLLAAKPKSATKPPKFAELYNKKVSQTVSATLQKLAKVGGLVGRMRDPAAMRLLFDDWKKKFKKAYKNPAADKAAFAKFQANVRAIAAANLRNPKYFQALNQYSDLSWADKRSKILIKVDKKRMQGIIKKAQGSAATASAAAAAAAPPRSVDWRTSGKVTPVGDQGGCGSCWIWAATHAVESRVLLQSGKTAAGFRIDLAEGQMVDCVRGATCDGGYADEALSWMARRGVVQEARYSYANAFSGLQGQCRSTAAVPKKELTQLMGQGYTLVQPRSATALMQAVAKQPVAFYFAASDTFVSGFDTGIYRQDCEAETNHAMLIVGYNQGTRPGAADAYWIVKNSWGTNWMDKGYVKIPMLADGTLGYCKMYEAGGFVPTNAASYPNSNAPGPAPKPSPSPPPPPPPGACVDLSDWMMGTPDAPGACQASCGLCGDYNDGGIVPDDCQDLNENCDYWASVGECETSPGYMLGTATRQGNCLHAAYMAAYCPAACQLCDQVVIDDTAGQCWDQDEDCGWFAEKGYCLDTYDKWMARNCRETCSVCEAECADANLHCSAWAKAGECKALIMPPPRVVEKAIGEKRVINHAPVGISLCPEMDVEAITAGIEDKEGRQKALAEAAFEQVSREYDAMRAAIRDPSTRGPDTAFTQPWLAFPPVVLE</sequence>
<evidence type="ECO:0000256" key="1">
    <source>
        <dbReference type="ARBA" id="ARBA00008455"/>
    </source>
</evidence>
<keyword evidence="7" id="KW-1185">Reference proteome</keyword>
<dbReference type="InterPro" id="IPR003582">
    <property type="entry name" value="ShKT_dom"/>
</dbReference>
<dbReference type="InterPro" id="IPR000169">
    <property type="entry name" value="Pept_cys_AS"/>
</dbReference>
<keyword evidence="4" id="KW-0732">Signal</keyword>
<dbReference type="eggNOG" id="KOG1543">
    <property type="taxonomic scope" value="Eukaryota"/>
</dbReference>
<comment type="similarity">
    <text evidence="1">Belongs to the peptidase C1 family.</text>
</comment>
<dbReference type="PANTHER" id="PTHR12411">
    <property type="entry name" value="CYSTEINE PROTEASE FAMILY C1-RELATED"/>
    <property type="match status" value="1"/>
</dbReference>
<feature type="region of interest" description="Disordered" evidence="3">
    <location>
        <begin position="518"/>
        <end position="538"/>
    </location>
</feature>
<evidence type="ECO:0000313" key="6">
    <source>
        <dbReference type="EMBL" id="EFN56921.1"/>
    </source>
</evidence>
<dbReference type="Proteomes" id="UP000008141">
    <property type="component" value="Unassembled WGS sequence"/>
</dbReference>
<evidence type="ECO:0000259" key="5">
    <source>
        <dbReference type="PROSITE" id="PS51670"/>
    </source>
</evidence>
<dbReference type="Pfam" id="PF01549">
    <property type="entry name" value="ShK"/>
    <property type="match status" value="4"/>
</dbReference>
<dbReference type="SMART" id="SM00645">
    <property type="entry name" value="Pept_C1"/>
    <property type="match status" value="1"/>
</dbReference>
<dbReference type="CDD" id="cd02248">
    <property type="entry name" value="Peptidase_C1A"/>
    <property type="match status" value="1"/>
</dbReference>
<dbReference type="GO" id="GO:0006508">
    <property type="term" value="P:proteolysis"/>
    <property type="evidence" value="ECO:0007669"/>
    <property type="project" value="InterPro"/>
</dbReference>
<dbReference type="Pfam" id="PF00112">
    <property type="entry name" value="Peptidase_C1"/>
    <property type="match status" value="1"/>
</dbReference>
<reference evidence="6 7" key="1">
    <citation type="journal article" date="2010" name="Plant Cell">
        <title>The Chlorella variabilis NC64A genome reveals adaptation to photosymbiosis, coevolution with viruses, and cryptic sex.</title>
        <authorList>
            <person name="Blanc G."/>
            <person name="Duncan G."/>
            <person name="Agarkova I."/>
            <person name="Borodovsky M."/>
            <person name="Gurnon J."/>
            <person name="Kuo A."/>
            <person name="Lindquist E."/>
            <person name="Lucas S."/>
            <person name="Pangilinan J."/>
            <person name="Polle J."/>
            <person name="Salamov A."/>
            <person name="Terry A."/>
            <person name="Yamada T."/>
            <person name="Dunigan D.D."/>
            <person name="Grigoriev I.V."/>
            <person name="Claverie J.M."/>
            <person name="Van Etten J.L."/>
        </authorList>
    </citation>
    <scope>NUCLEOTIDE SEQUENCE [LARGE SCALE GENOMIC DNA]</scope>
    <source>
        <strain evidence="6 7">NC64A</strain>
    </source>
</reference>
<dbReference type="PROSITE" id="PS00639">
    <property type="entry name" value="THIOL_PROTEASE_HIS"/>
    <property type="match status" value="1"/>
</dbReference>
<feature type="compositionally biased region" description="Pro residues" evidence="3">
    <location>
        <begin position="522"/>
        <end position="538"/>
    </location>
</feature>
<dbReference type="SUPFAM" id="SSF54001">
    <property type="entry name" value="Cysteine proteinases"/>
    <property type="match status" value="1"/>
</dbReference>
<dbReference type="InterPro" id="IPR038765">
    <property type="entry name" value="Papain-like_cys_pep_sf"/>
</dbReference>
<feature type="compositionally biased region" description="Low complexity" evidence="3">
    <location>
        <begin position="52"/>
        <end position="68"/>
    </location>
</feature>
<dbReference type="InterPro" id="IPR013128">
    <property type="entry name" value="Peptidase_C1A"/>
</dbReference>
<feature type="domain" description="ShKT" evidence="5">
    <location>
        <begin position="577"/>
        <end position="627"/>
    </location>
</feature>
<feature type="domain" description="ShKT" evidence="5">
    <location>
        <begin position="639"/>
        <end position="674"/>
    </location>
</feature>
<dbReference type="GeneID" id="17356407"/>
<name>E1ZAW9_CHLVA</name>